<evidence type="ECO:0000256" key="3">
    <source>
        <dbReference type="ARBA" id="ARBA00022801"/>
    </source>
</evidence>
<dbReference type="RefSeq" id="WP_084284785.1">
    <property type="nucleotide sequence ID" value="NZ_FWXJ01000012.1"/>
</dbReference>
<dbReference type="InterPro" id="IPR011059">
    <property type="entry name" value="Metal-dep_hydrolase_composite"/>
</dbReference>
<dbReference type="SUPFAM" id="SSF51556">
    <property type="entry name" value="Metallo-dependent hydrolases"/>
    <property type="match status" value="1"/>
</dbReference>
<evidence type="ECO:0000313" key="6">
    <source>
        <dbReference type="EMBL" id="SMC70451.1"/>
    </source>
</evidence>
<accession>A0A1W2BCA4</accession>
<dbReference type="InterPro" id="IPR032466">
    <property type="entry name" value="Metal_Hydrolase"/>
</dbReference>
<evidence type="ECO:0000256" key="2">
    <source>
        <dbReference type="ARBA" id="ARBA00022723"/>
    </source>
</evidence>
<dbReference type="GO" id="GO:0019239">
    <property type="term" value="F:deaminase activity"/>
    <property type="evidence" value="ECO:0007669"/>
    <property type="project" value="UniProtKB-ARBA"/>
</dbReference>
<organism evidence="6 7">
    <name type="scientific">Polynucleobacter kasalickyi</name>
    <dbReference type="NCBI Taxonomy" id="1938817"/>
    <lineage>
        <taxon>Bacteria</taxon>
        <taxon>Pseudomonadati</taxon>
        <taxon>Pseudomonadota</taxon>
        <taxon>Betaproteobacteria</taxon>
        <taxon>Burkholderiales</taxon>
        <taxon>Burkholderiaceae</taxon>
        <taxon>Polynucleobacter</taxon>
    </lineage>
</organism>
<dbReference type="Gene3D" id="2.30.40.10">
    <property type="entry name" value="Urease, subunit C, domain 1"/>
    <property type="match status" value="1"/>
</dbReference>
<dbReference type="GO" id="GO:0016814">
    <property type="term" value="F:hydrolase activity, acting on carbon-nitrogen (but not peptide) bonds, in cyclic amidines"/>
    <property type="evidence" value="ECO:0007669"/>
    <property type="project" value="UniProtKB-ARBA"/>
</dbReference>
<evidence type="ECO:0000259" key="5">
    <source>
        <dbReference type="Pfam" id="PF01979"/>
    </source>
</evidence>
<feature type="domain" description="Amidohydrolase-related" evidence="5">
    <location>
        <begin position="63"/>
        <end position="425"/>
    </location>
</feature>
<proteinExistence type="inferred from homology"/>
<name>A0A1W2BCA4_9BURK</name>
<dbReference type="Pfam" id="PF01979">
    <property type="entry name" value="Amidohydro_1"/>
    <property type="match status" value="1"/>
</dbReference>
<reference evidence="6 7" key="1">
    <citation type="submission" date="2017-04" db="EMBL/GenBank/DDBJ databases">
        <authorList>
            <person name="Afonso C.L."/>
            <person name="Miller P.J."/>
            <person name="Scott M.A."/>
            <person name="Spackman E."/>
            <person name="Goraichik I."/>
            <person name="Dimitrov K.M."/>
            <person name="Suarez D.L."/>
            <person name="Swayne D.E."/>
        </authorList>
    </citation>
    <scope>NUCLEOTIDE SEQUENCE [LARGE SCALE GENOMIC DNA]</scope>
    <source>
        <strain evidence="6 7">VK13</strain>
    </source>
</reference>
<dbReference type="NCBIfam" id="NF006055">
    <property type="entry name" value="PRK08203.1"/>
    <property type="match status" value="1"/>
</dbReference>
<gene>
    <name evidence="6" type="ORF">SAMN06296008_11247</name>
</gene>
<dbReference type="InterPro" id="IPR006680">
    <property type="entry name" value="Amidohydro-rel"/>
</dbReference>
<dbReference type="PANTHER" id="PTHR43794">
    <property type="entry name" value="AMINOHYDROLASE SSNA-RELATED"/>
    <property type="match status" value="1"/>
</dbReference>
<keyword evidence="7" id="KW-1185">Reference proteome</keyword>
<dbReference type="PANTHER" id="PTHR43794:SF11">
    <property type="entry name" value="AMIDOHYDROLASE-RELATED DOMAIN-CONTAINING PROTEIN"/>
    <property type="match status" value="1"/>
</dbReference>
<keyword evidence="2" id="KW-0479">Metal-binding</keyword>
<evidence type="ECO:0000256" key="4">
    <source>
        <dbReference type="ARBA" id="ARBA00022833"/>
    </source>
</evidence>
<dbReference type="OrthoDB" id="9807210at2"/>
<dbReference type="Proteomes" id="UP000192708">
    <property type="component" value="Unassembled WGS sequence"/>
</dbReference>
<dbReference type="AlphaFoldDB" id="A0A1W2BCA4"/>
<dbReference type="SUPFAM" id="SSF51338">
    <property type="entry name" value="Composite domain of metallo-dependent hydrolases"/>
    <property type="match status" value="1"/>
</dbReference>
<dbReference type="FunFam" id="3.20.20.140:FF:000014">
    <property type="entry name" value="5-methylthioadenosine/S-adenosylhomocysteine deaminase"/>
    <property type="match status" value="1"/>
</dbReference>
<dbReference type="GO" id="GO:0046872">
    <property type="term" value="F:metal ion binding"/>
    <property type="evidence" value="ECO:0007669"/>
    <property type="project" value="UniProtKB-KW"/>
</dbReference>
<dbReference type="Gene3D" id="3.20.20.140">
    <property type="entry name" value="Metal-dependent hydrolases"/>
    <property type="match status" value="1"/>
</dbReference>
<comment type="similarity">
    <text evidence="1">Belongs to the metallo-dependent hydrolases superfamily. ATZ/TRZ family.</text>
</comment>
<evidence type="ECO:0000256" key="1">
    <source>
        <dbReference type="ARBA" id="ARBA00006745"/>
    </source>
</evidence>
<protein>
    <submittedName>
        <fullName evidence="6">Cytosine/adenosine deaminase</fullName>
    </submittedName>
</protein>
<dbReference type="CDD" id="cd01298">
    <property type="entry name" value="ATZ_TRZ_like"/>
    <property type="match status" value="1"/>
</dbReference>
<keyword evidence="3" id="KW-0378">Hydrolase</keyword>
<dbReference type="STRING" id="1938817.SAMN06296008_11247"/>
<dbReference type="EMBL" id="FWXJ01000012">
    <property type="protein sequence ID" value="SMC70451.1"/>
    <property type="molecule type" value="Genomic_DNA"/>
</dbReference>
<evidence type="ECO:0000313" key="7">
    <source>
        <dbReference type="Proteomes" id="UP000192708"/>
    </source>
</evidence>
<sequence>MSNISNKLLFNIAHLVTMDSQHSELQNAAIYIESNQIRWIGKSSEIPKHYLENTQQIDMQGHIVLPGFINTHHHMFQTLTKTVAQDAELFGWLKTLYPIWSKITPEMIRVSALTAMAELMLSGCTTTSDHLYLFPNGASLEDEIQAAQTIGIRFHAARGAMSVGESLGGLPPDALVEDEVLILKDTQEMIEKWHDNTKYAMLHIVVAPCSPFSVSENLMRESAKLARQYGVQLHTHLAENINDVLYSKEKFNQTPAQYAESLGWVGDDVWHAHCVQLDAEGIKVFARTKTGVCHCPSSNMRLASGIAPIRQMLNAGVPVGLGVDGSASNDSGNLIQEVRQAMLLQRVANNDPQALNARQALRLATVGGAEVLGRQDIGSIQVGMAADIIGFKQQQLSFAGCSDPVAGIVFSPPSQVDFSMINGRIRVMNAELVDFDLERHVSTHSLLSRKLMAH</sequence>
<dbReference type="InterPro" id="IPR050287">
    <property type="entry name" value="MTA/SAH_deaminase"/>
</dbReference>
<keyword evidence="4" id="KW-0862">Zinc</keyword>